<name>A0A8B7C173_PHODC</name>
<evidence type="ECO:0000256" key="5">
    <source>
        <dbReference type="ARBA" id="ARBA00023242"/>
    </source>
</evidence>
<keyword evidence="4" id="KW-0804">Transcription</keyword>
<evidence type="ECO:0000313" key="9">
    <source>
        <dbReference type="RefSeq" id="XP_008789575.2"/>
    </source>
</evidence>
<dbReference type="InterPro" id="IPR044273">
    <property type="entry name" value="PIF3-like"/>
</dbReference>
<keyword evidence="5" id="KW-0539">Nucleus</keyword>
<feature type="compositionally biased region" description="Basic and acidic residues" evidence="6">
    <location>
        <begin position="199"/>
        <end position="208"/>
    </location>
</feature>
<evidence type="ECO:0000256" key="2">
    <source>
        <dbReference type="ARBA" id="ARBA00005510"/>
    </source>
</evidence>
<dbReference type="AlphaFoldDB" id="A0A8B7C173"/>
<dbReference type="PANTHER" id="PTHR46807">
    <property type="entry name" value="TRANSCRIPTION FACTOR PIF3"/>
    <property type="match status" value="1"/>
</dbReference>
<dbReference type="SMART" id="SM00353">
    <property type="entry name" value="HLH"/>
    <property type="match status" value="1"/>
</dbReference>
<dbReference type="SUPFAM" id="SSF47459">
    <property type="entry name" value="HLH, helix-loop-helix DNA-binding domain"/>
    <property type="match status" value="1"/>
</dbReference>
<reference evidence="8" key="1">
    <citation type="journal article" date="2019" name="Nat. Commun.">
        <title>Genome-wide association mapping of date palm fruit traits.</title>
        <authorList>
            <person name="Hazzouri K.M."/>
            <person name="Gros-Balthazard M."/>
            <person name="Flowers J.M."/>
            <person name="Copetti D."/>
            <person name="Lemansour A."/>
            <person name="Lebrun M."/>
            <person name="Masmoudi K."/>
            <person name="Ferrand S."/>
            <person name="Dhar M.I."/>
            <person name="Fresquez Z.A."/>
            <person name="Rosas U."/>
            <person name="Zhang J."/>
            <person name="Talag J."/>
            <person name="Lee S."/>
            <person name="Kudrna D."/>
            <person name="Powell R.F."/>
            <person name="Leitch I.J."/>
            <person name="Krueger R.R."/>
            <person name="Wing R.A."/>
            <person name="Amiri K.M.A."/>
            <person name="Purugganan M.D."/>
        </authorList>
    </citation>
    <scope>NUCLEOTIDE SEQUENCE [LARGE SCALE GENOMIC DNA]</scope>
    <source>
        <strain evidence="8">cv. Khalas</strain>
    </source>
</reference>
<evidence type="ECO:0000259" key="7">
    <source>
        <dbReference type="PROSITE" id="PS50888"/>
    </source>
</evidence>
<dbReference type="PROSITE" id="PS50888">
    <property type="entry name" value="BHLH"/>
    <property type="match status" value="1"/>
</dbReference>
<feature type="domain" description="BHLH" evidence="7">
    <location>
        <begin position="193"/>
        <end position="244"/>
    </location>
</feature>
<feature type="compositionally biased region" description="Basic and acidic residues" evidence="6">
    <location>
        <begin position="176"/>
        <end position="185"/>
    </location>
</feature>
<dbReference type="PANTHER" id="PTHR46807:SF1">
    <property type="entry name" value="TRANSCRIPTION FACTOR PIF3"/>
    <property type="match status" value="1"/>
</dbReference>
<dbReference type="InterPro" id="IPR036638">
    <property type="entry name" value="HLH_DNA-bd_sf"/>
</dbReference>
<proteinExistence type="inferred from homology"/>
<gene>
    <name evidence="9" type="primary">LOC103707024</name>
</gene>
<dbReference type="GO" id="GO:0005634">
    <property type="term" value="C:nucleus"/>
    <property type="evidence" value="ECO:0007669"/>
    <property type="project" value="UniProtKB-SubCell"/>
</dbReference>
<dbReference type="FunFam" id="4.10.280.10:FF:000004">
    <property type="entry name" value="Basic helix-loop-helix transcription factor"/>
    <property type="match status" value="1"/>
</dbReference>
<dbReference type="OrthoDB" id="690068at2759"/>
<evidence type="ECO:0000256" key="4">
    <source>
        <dbReference type="ARBA" id="ARBA00023163"/>
    </source>
</evidence>
<dbReference type="RefSeq" id="XP_008789575.2">
    <property type="nucleotide sequence ID" value="XM_008791353.4"/>
</dbReference>
<dbReference type="KEGG" id="pda:103707024"/>
<accession>A0A8B7C173</accession>
<keyword evidence="8" id="KW-1185">Reference proteome</keyword>
<dbReference type="CDD" id="cd11445">
    <property type="entry name" value="bHLH_AtPIF_like"/>
    <property type="match status" value="1"/>
</dbReference>
<feature type="region of interest" description="Disordered" evidence="6">
    <location>
        <begin position="139"/>
        <end position="208"/>
    </location>
</feature>
<dbReference type="InterPro" id="IPR047265">
    <property type="entry name" value="PIF1-like_bHLH"/>
</dbReference>
<keyword evidence="3" id="KW-0805">Transcription regulation</keyword>
<evidence type="ECO:0000256" key="1">
    <source>
        <dbReference type="ARBA" id="ARBA00004123"/>
    </source>
</evidence>
<sequence>MLDSCYCVGDFDLHDDDHPVRHIIPALLEDELPELMSQKGSVTNPVHGDRVQKRPPRPEIGSAAVEAAARELFVEEDGMTAWLHYQIGDDDGDLYRELPAAGAGDGGQVPADRGHGLAVEKQGVVVESSETLADGQAAVMGLRRGPAKAHAGDGRKRKAREGDNSEFQSEDAEFESGDKGKDTHRSASMRRSGAAEVHNLAERRRRDRINEKMKALQELIPSPRCNKSDKASMLDEAIEYLKSLQLQVQMMSVGCNAGPAIFPGVQTYLPHLGIGMGMGMGMGMGLGTGPALTMGPQIGAGGLGLPVLRYGSFLPCVPLAGPAPAQLGPRPLVPSFGSPNMGMAVADQSRARAPWQPNPTSSPGSMHSTNMVQIPQIGDPYCHFIGTHRLNGSSQSCVMDEPGTSKGI</sequence>
<dbReference type="Proteomes" id="UP000228380">
    <property type="component" value="Chromosome 18"/>
</dbReference>
<dbReference type="GO" id="GO:0003700">
    <property type="term" value="F:DNA-binding transcription factor activity"/>
    <property type="evidence" value="ECO:0007669"/>
    <property type="project" value="InterPro"/>
</dbReference>
<dbReference type="Pfam" id="PF00010">
    <property type="entry name" value="HLH"/>
    <property type="match status" value="1"/>
</dbReference>
<dbReference type="GeneID" id="103707024"/>
<dbReference type="GO" id="GO:0046983">
    <property type="term" value="F:protein dimerization activity"/>
    <property type="evidence" value="ECO:0007669"/>
    <property type="project" value="InterPro"/>
</dbReference>
<organism evidence="8 9">
    <name type="scientific">Phoenix dactylifera</name>
    <name type="common">Date palm</name>
    <dbReference type="NCBI Taxonomy" id="42345"/>
    <lineage>
        <taxon>Eukaryota</taxon>
        <taxon>Viridiplantae</taxon>
        <taxon>Streptophyta</taxon>
        <taxon>Embryophyta</taxon>
        <taxon>Tracheophyta</taxon>
        <taxon>Spermatophyta</taxon>
        <taxon>Magnoliopsida</taxon>
        <taxon>Liliopsida</taxon>
        <taxon>Arecaceae</taxon>
        <taxon>Coryphoideae</taxon>
        <taxon>Phoeniceae</taxon>
        <taxon>Phoenix</taxon>
    </lineage>
</organism>
<protein>
    <submittedName>
        <fullName evidence="9">Transcription factor APG</fullName>
    </submittedName>
</protein>
<dbReference type="Gene3D" id="4.10.280.10">
    <property type="entry name" value="Helix-loop-helix DNA-binding domain"/>
    <property type="match status" value="1"/>
</dbReference>
<comment type="subcellular location">
    <subcellularLocation>
        <location evidence="1">Nucleus</location>
    </subcellularLocation>
</comment>
<evidence type="ECO:0000313" key="8">
    <source>
        <dbReference type="Proteomes" id="UP000228380"/>
    </source>
</evidence>
<reference evidence="9" key="2">
    <citation type="submission" date="2025-08" db="UniProtKB">
        <authorList>
            <consortium name="RefSeq"/>
        </authorList>
    </citation>
    <scope>IDENTIFICATION</scope>
    <source>
        <tissue evidence="9">Young leaves</tissue>
    </source>
</reference>
<comment type="similarity">
    <text evidence="2">Belongs to the bHLH protein family.</text>
</comment>
<dbReference type="InterPro" id="IPR011598">
    <property type="entry name" value="bHLH_dom"/>
</dbReference>
<evidence type="ECO:0000256" key="3">
    <source>
        <dbReference type="ARBA" id="ARBA00023015"/>
    </source>
</evidence>
<evidence type="ECO:0000256" key="6">
    <source>
        <dbReference type="SAM" id="MobiDB-lite"/>
    </source>
</evidence>